<keyword evidence="2 11" id="KW-0964">Secreted</keyword>
<sequence>MSVKVVYSLICLSMYALAGDVGNKCVTPNGEPAICTAVNKCAIIIEALKNRTEGAADFARKSLCGHMGKLPLVCCGTVAKKTTIAVAPPCKTPNAEPATCISITKCKIMLDAIKTKSPEAANFARQSQCGHEEKPLVCCGSEAYPLRTNLLPNRTVCGEQKGSIRIKGGEKTEIFEHPWMALLGYVYTKDGSDAGFKCGGSVINNRYVLTAAHCVLTSSKISLNKVRLGEWRISTAEDCERGLSLNCAYPVVDLKIEDKIVHPEFGRKNDIALLRLEKNIEYTTYIQPICLPIAESPDPTAQSEMYVAGWGVTENGTGSDVKLKLKVPIFERNSCNKELHRIGGVDFSEVCAGGEAGKDTCQGDSGGPLMREFGENLNTKPKWFQEGIVSRGLSCGTRGIPGIYTRVAYYMDWIIENLRSF</sequence>
<evidence type="ECO:0000256" key="4">
    <source>
        <dbReference type="ARBA" id="ARBA00022729"/>
    </source>
</evidence>
<evidence type="ECO:0000256" key="7">
    <source>
        <dbReference type="ARBA" id="ARBA00023145"/>
    </source>
</evidence>
<evidence type="ECO:0000256" key="5">
    <source>
        <dbReference type="ARBA" id="ARBA00022801"/>
    </source>
</evidence>
<evidence type="ECO:0000259" key="13">
    <source>
        <dbReference type="PROSITE" id="PS51888"/>
    </source>
</evidence>
<feature type="signal peptide" evidence="11">
    <location>
        <begin position="1"/>
        <end position="18"/>
    </location>
</feature>
<dbReference type="InterPro" id="IPR001254">
    <property type="entry name" value="Trypsin_dom"/>
</dbReference>
<comment type="domain">
    <text evidence="11">The clip domain consists of 35-55 residues which are 'knitted' together usually by 3 conserved disulfide bonds forming a clip-like compact structure.</text>
</comment>
<keyword evidence="15" id="KW-1185">Reference proteome</keyword>
<dbReference type="InterPro" id="IPR022700">
    <property type="entry name" value="CLIP"/>
</dbReference>
<dbReference type="Proteomes" id="UP000801492">
    <property type="component" value="Unassembled WGS sequence"/>
</dbReference>
<dbReference type="SUPFAM" id="SSF50494">
    <property type="entry name" value="Trypsin-like serine proteases"/>
    <property type="match status" value="1"/>
</dbReference>
<reference evidence="14" key="1">
    <citation type="submission" date="2019-08" db="EMBL/GenBank/DDBJ databases">
        <title>The genome of the North American firefly Photinus pyralis.</title>
        <authorList>
            <consortium name="Photinus pyralis genome working group"/>
            <person name="Fallon T.R."/>
            <person name="Sander Lower S.E."/>
            <person name="Weng J.-K."/>
        </authorList>
    </citation>
    <scope>NUCLEOTIDE SEQUENCE</scope>
    <source>
        <strain evidence="14">TRF0915ILg1</strain>
        <tissue evidence="14">Whole body</tissue>
    </source>
</reference>
<dbReference type="FunFam" id="2.40.10.10:FF:000146">
    <property type="entry name" value="Serine protease 53"/>
    <property type="match status" value="1"/>
</dbReference>
<feature type="domain" description="Peptidase S1" evidence="12">
    <location>
        <begin position="166"/>
        <end position="419"/>
    </location>
</feature>
<evidence type="ECO:0000256" key="2">
    <source>
        <dbReference type="ARBA" id="ARBA00022525"/>
    </source>
</evidence>
<dbReference type="PRINTS" id="PR00722">
    <property type="entry name" value="CHYMOTRYPSIN"/>
</dbReference>
<dbReference type="InterPro" id="IPR033116">
    <property type="entry name" value="TRYPSIN_SER"/>
</dbReference>
<dbReference type="InterPro" id="IPR051487">
    <property type="entry name" value="Ser/Thr_Proteases_Immune/Dev"/>
</dbReference>
<dbReference type="OrthoDB" id="8114044at2759"/>
<dbReference type="SMART" id="SM00680">
    <property type="entry name" value="CLIP"/>
    <property type="match status" value="2"/>
</dbReference>
<keyword evidence="6 10" id="KW-0720">Serine protease</keyword>
<dbReference type="Gene3D" id="2.40.10.10">
    <property type="entry name" value="Trypsin-like serine proteases"/>
    <property type="match status" value="2"/>
</dbReference>
<evidence type="ECO:0000256" key="3">
    <source>
        <dbReference type="ARBA" id="ARBA00022670"/>
    </source>
</evidence>
<dbReference type="PROSITE" id="PS51888">
    <property type="entry name" value="CLIP"/>
    <property type="match status" value="2"/>
</dbReference>
<keyword evidence="7" id="KW-0865">Zymogen</keyword>
<dbReference type="Pfam" id="PF00089">
    <property type="entry name" value="Trypsin"/>
    <property type="match status" value="1"/>
</dbReference>
<evidence type="ECO:0000256" key="9">
    <source>
        <dbReference type="ARBA" id="ARBA00024195"/>
    </source>
</evidence>
<dbReference type="PROSITE" id="PS00135">
    <property type="entry name" value="TRYPSIN_SER"/>
    <property type="match status" value="1"/>
</dbReference>
<dbReference type="EMBL" id="VTPC01002879">
    <property type="protein sequence ID" value="KAF2899326.1"/>
    <property type="molecule type" value="Genomic_DNA"/>
</dbReference>
<dbReference type="EC" id="3.4.21.-" evidence="10"/>
<comment type="similarity">
    <text evidence="9 11">Belongs to the peptidase S1 family. CLIP subfamily.</text>
</comment>
<feature type="domain" description="Clip" evidence="13">
    <location>
        <begin position="89"/>
        <end position="139"/>
    </location>
</feature>
<protein>
    <recommendedName>
        <fullName evidence="11">CLIP domain-containing serine protease</fullName>
        <ecNumber evidence="10">3.4.21.-</ecNumber>
    </recommendedName>
</protein>
<dbReference type="SMART" id="SM00020">
    <property type="entry name" value="Tryp_SPc"/>
    <property type="match status" value="1"/>
</dbReference>
<gene>
    <name evidence="14" type="ORF">ILUMI_06849</name>
</gene>
<dbReference type="InterPro" id="IPR001314">
    <property type="entry name" value="Peptidase_S1A"/>
</dbReference>
<dbReference type="GO" id="GO:0004252">
    <property type="term" value="F:serine-type endopeptidase activity"/>
    <property type="evidence" value="ECO:0007669"/>
    <property type="project" value="UniProtKB-UniRule"/>
</dbReference>
<evidence type="ECO:0000256" key="11">
    <source>
        <dbReference type="RuleBase" id="RU366078"/>
    </source>
</evidence>
<dbReference type="InterPro" id="IPR009003">
    <property type="entry name" value="Peptidase_S1_PA"/>
</dbReference>
<evidence type="ECO:0000313" key="14">
    <source>
        <dbReference type="EMBL" id="KAF2899326.1"/>
    </source>
</evidence>
<dbReference type="PROSITE" id="PS50240">
    <property type="entry name" value="TRYPSIN_DOM"/>
    <property type="match status" value="1"/>
</dbReference>
<keyword evidence="4 11" id="KW-0732">Signal</keyword>
<evidence type="ECO:0000256" key="6">
    <source>
        <dbReference type="ARBA" id="ARBA00022825"/>
    </source>
</evidence>
<feature type="chain" id="PRO_5035487254" description="CLIP domain-containing serine protease" evidence="11">
    <location>
        <begin position="19"/>
        <end position="421"/>
    </location>
</feature>
<dbReference type="AlphaFoldDB" id="A0A8K0GHD2"/>
<keyword evidence="8" id="KW-1015">Disulfide bond</keyword>
<feature type="domain" description="Clip" evidence="13">
    <location>
        <begin position="24"/>
        <end position="75"/>
    </location>
</feature>
<comment type="subcellular location">
    <subcellularLocation>
        <location evidence="1 11">Secreted</location>
    </subcellularLocation>
</comment>
<dbReference type="GO" id="GO:0006508">
    <property type="term" value="P:proteolysis"/>
    <property type="evidence" value="ECO:0007669"/>
    <property type="project" value="UniProtKB-KW"/>
</dbReference>
<dbReference type="GO" id="GO:0005576">
    <property type="term" value="C:extracellular region"/>
    <property type="evidence" value="ECO:0007669"/>
    <property type="project" value="UniProtKB-SubCell"/>
</dbReference>
<dbReference type="PROSITE" id="PS00134">
    <property type="entry name" value="TRYPSIN_HIS"/>
    <property type="match status" value="1"/>
</dbReference>
<evidence type="ECO:0000259" key="12">
    <source>
        <dbReference type="PROSITE" id="PS50240"/>
    </source>
</evidence>
<dbReference type="PANTHER" id="PTHR24256">
    <property type="entry name" value="TRYPTASE-RELATED"/>
    <property type="match status" value="1"/>
</dbReference>
<accession>A0A8K0GHD2</accession>
<evidence type="ECO:0000256" key="8">
    <source>
        <dbReference type="ARBA" id="ARBA00023157"/>
    </source>
</evidence>
<keyword evidence="5 10" id="KW-0378">Hydrolase</keyword>
<name>A0A8K0GHD2_IGNLU</name>
<dbReference type="Pfam" id="PF12032">
    <property type="entry name" value="CLIP"/>
    <property type="match status" value="2"/>
</dbReference>
<comment type="caution">
    <text evidence="14">The sequence shown here is derived from an EMBL/GenBank/DDBJ whole genome shotgun (WGS) entry which is preliminary data.</text>
</comment>
<evidence type="ECO:0000256" key="10">
    <source>
        <dbReference type="RuleBase" id="RU363034"/>
    </source>
</evidence>
<evidence type="ECO:0000256" key="1">
    <source>
        <dbReference type="ARBA" id="ARBA00004613"/>
    </source>
</evidence>
<keyword evidence="3 10" id="KW-0645">Protease</keyword>
<dbReference type="InterPro" id="IPR018114">
    <property type="entry name" value="TRYPSIN_HIS"/>
</dbReference>
<dbReference type="Gene3D" id="3.30.1640.30">
    <property type="match status" value="2"/>
</dbReference>
<evidence type="ECO:0000313" key="15">
    <source>
        <dbReference type="Proteomes" id="UP000801492"/>
    </source>
</evidence>
<dbReference type="InterPro" id="IPR043504">
    <property type="entry name" value="Peptidase_S1_PA_chymotrypsin"/>
</dbReference>
<dbReference type="CDD" id="cd00190">
    <property type="entry name" value="Tryp_SPc"/>
    <property type="match status" value="1"/>
</dbReference>
<proteinExistence type="inferred from homology"/>
<dbReference type="InterPro" id="IPR038565">
    <property type="entry name" value="CLIP_sf"/>
</dbReference>
<organism evidence="14 15">
    <name type="scientific">Ignelater luminosus</name>
    <name type="common">Cucubano</name>
    <name type="synonym">Pyrophorus luminosus</name>
    <dbReference type="NCBI Taxonomy" id="2038154"/>
    <lineage>
        <taxon>Eukaryota</taxon>
        <taxon>Metazoa</taxon>
        <taxon>Ecdysozoa</taxon>
        <taxon>Arthropoda</taxon>
        <taxon>Hexapoda</taxon>
        <taxon>Insecta</taxon>
        <taxon>Pterygota</taxon>
        <taxon>Neoptera</taxon>
        <taxon>Endopterygota</taxon>
        <taxon>Coleoptera</taxon>
        <taxon>Polyphaga</taxon>
        <taxon>Elateriformia</taxon>
        <taxon>Elateroidea</taxon>
        <taxon>Elateridae</taxon>
        <taxon>Agrypninae</taxon>
        <taxon>Pyrophorini</taxon>
        <taxon>Ignelater</taxon>
    </lineage>
</organism>